<dbReference type="PRINTS" id="PR00411">
    <property type="entry name" value="PNDRDTASEI"/>
</dbReference>
<dbReference type="InterPro" id="IPR051691">
    <property type="entry name" value="Metab_Enz_Cyan_OpOx_G3PDH"/>
</dbReference>
<dbReference type="OrthoDB" id="5287468at2"/>
<keyword evidence="1" id="KW-0560">Oxidoreductase</keyword>
<organism evidence="3 4">
    <name type="scientific">Novosphingobium nitrogenifigens DSM 19370</name>
    <dbReference type="NCBI Taxonomy" id="983920"/>
    <lineage>
        <taxon>Bacteria</taxon>
        <taxon>Pseudomonadati</taxon>
        <taxon>Pseudomonadota</taxon>
        <taxon>Alphaproteobacteria</taxon>
        <taxon>Sphingomonadales</taxon>
        <taxon>Sphingomonadaceae</taxon>
        <taxon>Novosphingobium</taxon>
    </lineage>
</organism>
<dbReference type="GO" id="GO:0016491">
    <property type="term" value="F:oxidoreductase activity"/>
    <property type="evidence" value="ECO:0007669"/>
    <property type="project" value="UniProtKB-KW"/>
</dbReference>
<reference evidence="3 4" key="1">
    <citation type="journal article" date="2012" name="J. Bacteriol.">
        <title>Draft Genome Sequence of Novosphingobium nitrogenifigens Y88T.</title>
        <authorList>
            <person name="Strabala T.J."/>
            <person name="Macdonald L."/>
            <person name="Liu V."/>
            <person name="Smit A.M."/>
        </authorList>
    </citation>
    <scope>NUCLEOTIDE SEQUENCE [LARGE SCALE GENOMIC DNA]</scope>
    <source>
        <strain evidence="3 4">DSM 19370</strain>
    </source>
</reference>
<dbReference type="HOGENOM" id="CLU_567225_0_0_5"/>
<dbReference type="InterPro" id="IPR036188">
    <property type="entry name" value="FAD/NAD-bd_sf"/>
</dbReference>
<name>F1ZAR2_9SPHN</name>
<dbReference type="InterPro" id="IPR041854">
    <property type="entry name" value="BFD-like_2Fe2S-bd_dom_sf"/>
</dbReference>
<dbReference type="Pfam" id="PF17806">
    <property type="entry name" value="SO_alpha_A3"/>
    <property type="match status" value="1"/>
</dbReference>
<dbReference type="Gene3D" id="1.10.10.1100">
    <property type="entry name" value="BFD-like [2Fe-2S]-binding domain"/>
    <property type="match status" value="1"/>
</dbReference>
<dbReference type="AlphaFoldDB" id="F1ZAR2"/>
<evidence type="ECO:0000313" key="4">
    <source>
        <dbReference type="Proteomes" id="UP000004728"/>
    </source>
</evidence>
<dbReference type="eggNOG" id="COG0446">
    <property type="taxonomic scope" value="Bacteria"/>
</dbReference>
<evidence type="ECO:0000256" key="1">
    <source>
        <dbReference type="ARBA" id="ARBA00023002"/>
    </source>
</evidence>
<dbReference type="STRING" id="983920.Y88_0355"/>
<dbReference type="Gene3D" id="3.10.20.440">
    <property type="entry name" value="2Fe-2S iron-sulphur cluster binding domain, sarcosine oxidase, alpha subunit, N-terminal domain"/>
    <property type="match status" value="1"/>
</dbReference>
<evidence type="ECO:0000313" key="3">
    <source>
        <dbReference type="EMBL" id="EGD58301.1"/>
    </source>
</evidence>
<comment type="caution">
    <text evidence="3">The sequence shown here is derived from an EMBL/GenBank/DDBJ whole genome shotgun (WGS) entry which is preliminary data.</text>
</comment>
<dbReference type="SUPFAM" id="SSF51905">
    <property type="entry name" value="FAD/NAD(P)-binding domain"/>
    <property type="match status" value="1"/>
</dbReference>
<gene>
    <name evidence="3" type="ORF">Y88_0355</name>
</gene>
<dbReference type="Pfam" id="PF13510">
    <property type="entry name" value="Fer2_4"/>
    <property type="match status" value="1"/>
</dbReference>
<accession>F1ZAR2</accession>
<dbReference type="Proteomes" id="UP000004728">
    <property type="component" value="Unassembled WGS sequence"/>
</dbReference>
<dbReference type="Gene3D" id="3.50.50.60">
    <property type="entry name" value="FAD/NAD(P)-binding domain"/>
    <property type="match status" value="1"/>
</dbReference>
<feature type="domain" description="SoxA A3" evidence="2">
    <location>
        <begin position="401"/>
        <end position="455"/>
    </location>
</feature>
<dbReference type="EMBL" id="AEWJ01000043">
    <property type="protein sequence ID" value="EGD58301.1"/>
    <property type="molecule type" value="Genomic_DNA"/>
</dbReference>
<dbReference type="InterPro" id="IPR041117">
    <property type="entry name" value="SoxA_A3"/>
</dbReference>
<dbReference type="RefSeq" id="WP_008067040.1">
    <property type="nucleotide sequence ID" value="NZ_AQWK01000011.1"/>
</dbReference>
<protein>
    <submittedName>
        <fullName evidence="3">Sarcosine oxidase, alpha subunit family protein</fullName>
    </submittedName>
</protein>
<dbReference type="InParanoid" id="F1ZAR2"/>
<sequence>MTPCDTAFTCDFTWNGKRYTAQTGDTLALALWRNGIMALAATRKRHLPLGLSGSHVAGILVRVDGHPNVRADRVLVHSGLVAEAQNTWPSPRFDVLRLARAIPAATVYGGFEHSGLVKSGSPLFQPWERTLAFLAGVAEAPDASPARPDPPAETLEADVLVVGGGPAGVEAALDAAREGQSVVLITRGTAPAPGQFEGLAAPVTIRGGHEVFGFYRGGTLALAAPDDPRRPAILTRQNRVVLATGSSSIPPLVPGNHLPGVINARTALHLAEAGAIDDVAVVVGTGLEDKLARMLDSFGIRVAAVRPVASLSRIEGQDRVEAALFGRDRISCGLVIHAGPWIADDTLWYQLVADGELQLACHDEQAAAVPVQRVGNAALPAEPVHVPPGRIDSAHACPCMDVTVGEIRHALGEGHSDPEVIKRLTGCGMGPCQGFPCWHQMAAVIAHDTGTVVATRPSRRAPGRRITVAQAAGLLGLVKPL</sequence>
<proteinExistence type="predicted"/>
<dbReference type="PANTHER" id="PTHR42949:SF3">
    <property type="entry name" value="ANAEROBIC GLYCEROL-3-PHOSPHATE DEHYDROGENASE SUBUNIT B"/>
    <property type="match status" value="1"/>
</dbReference>
<dbReference type="PANTHER" id="PTHR42949">
    <property type="entry name" value="ANAEROBIC GLYCEROL-3-PHOSPHATE DEHYDROGENASE SUBUNIT B"/>
    <property type="match status" value="1"/>
</dbReference>
<evidence type="ECO:0000259" key="2">
    <source>
        <dbReference type="Pfam" id="PF17806"/>
    </source>
</evidence>
<keyword evidence="4" id="KW-1185">Reference proteome</keyword>
<dbReference type="InterPro" id="IPR042204">
    <property type="entry name" value="2Fe-2S-bd_N"/>
</dbReference>
<dbReference type="Pfam" id="PF12831">
    <property type="entry name" value="FAD_oxidored"/>
    <property type="match status" value="1"/>
</dbReference>